<organism evidence="1">
    <name type="scientific">Tetraselmis sp. GSL018</name>
    <dbReference type="NCBI Taxonomy" id="582737"/>
    <lineage>
        <taxon>Eukaryota</taxon>
        <taxon>Viridiplantae</taxon>
        <taxon>Chlorophyta</taxon>
        <taxon>core chlorophytes</taxon>
        <taxon>Chlorodendrophyceae</taxon>
        <taxon>Chlorodendrales</taxon>
        <taxon>Chlorodendraceae</taxon>
        <taxon>Tetraselmis</taxon>
    </lineage>
</organism>
<dbReference type="PANTHER" id="PTHR10426:SF88">
    <property type="entry name" value="ADIPOCYTE PLASMA MEMBRANE-ASSOCIATED PROTEIN HEMOMUCIN-RELATED"/>
    <property type="match status" value="1"/>
</dbReference>
<reference evidence="1" key="1">
    <citation type="submission" date="2014-05" db="EMBL/GenBank/DDBJ databases">
        <title>The transcriptome of the halophilic microalga Tetraselmis sp. GSL018 isolated from the Great Salt Lake, Utah.</title>
        <authorList>
            <person name="Jinkerson R.E."/>
            <person name="D'Adamo S."/>
            <person name="Posewitz M.C."/>
        </authorList>
    </citation>
    <scope>NUCLEOTIDE SEQUENCE</scope>
    <source>
        <strain evidence="1">GSL018</strain>
    </source>
</reference>
<dbReference type="GO" id="GO:0016787">
    <property type="term" value="F:hydrolase activity"/>
    <property type="evidence" value="ECO:0007669"/>
    <property type="project" value="TreeGrafter"/>
</dbReference>
<dbReference type="PANTHER" id="PTHR10426">
    <property type="entry name" value="STRICTOSIDINE SYNTHASE-RELATED"/>
    <property type="match status" value="1"/>
</dbReference>
<proteinExistence type="predicted"/>
<sequence length="96" mass="10865">VALAPDESYALVAETWSMRILRYWIKGPKAGTTETFMDRLPGYPDGVSRASDGGFWVAVPGLEMPMMSRILPYKWLRWAFAWVTELVAIPLKPYGL</sequence>
<accession>A0A061QRZ7</accession>
<dbReference type="Gene3D" id="2.120.10.30">
    <property type="entry name" value="TolB, C-terminal domain"/>
    <property type="match status" value="1"/>
</dbReference>
<feature type="non-terminal residue" evidence="1">
    <location>
        <position position="96"/>
    </location>
</feature>
<dbReference type="EMBL" id="GBEZ01025947">
    <property type="protein sequence ID" value="JAC61200.1"/>
    <property type="molecule type" value="Transcribed_RNA"/>
</dbReference>
<dbReference type="AlphaFoldDB" id="A0A061QRZ7"/>
<dbReference type="InterPro" id="IPR011042">
    <property type="entry name" value="6-blade_b-propeller_TolB-like"/>
</dbReference>
<dbReference type="SUPFAM" id="SSF63829">
    <property type="entry name" value="Calcium-dependent phosphotriesterase"/>
    <property type="match status" value="1"/>
</dbReference>
<name>A0A061QRZ7_9CHLO</name>
<protein>
    <submittedName>
        <fullName evidence="1">Strictosidine synthase family protein</fullName>
    </submittedName>
</protein>
<gene>
    <name evidence="1" type="ORF">TSPGSL018_26896</name>
</gene>
<evidence type="ECO:0000313" key="1">
    <source>
        <dbReference type="EMBL" id="JAC61200.1"/>
    </source>
</evidence>
<feature type="non-terminal residue" evidence="1">
    <location>
        <position position="1"/>
    </location>
</feature>